<organism evidence="1 2">
    <name type="scientific">Penicillium cf. griseofulvum</name>
    <dbReference type="NCBI Taxonomy" id="2972120"/>
    <lineage>
        <taxon>Eukaryota</taxon>
        <taxon>Fungi</taxon>
        <taxon>Dikarya</taxon>
        <taxon>Ascomycota</taxon>
        <taxon>Pezizomycotina</taxon>
        <taxon>Eurotiomycetes</taxon>
        <taxon>Eurotiomycetidae</taxon>
        <taxon>Eurotiales</taxon>
        <taxon>Aspergillaceae</taxon>
        <taxon>Penicillium</taxon>
    </lineage>
</organism>
<comment type="caution">
    <text evidence="1">The sequence shown here is derived from an EMBL/GenBank/DDBJ whole genome shotgun (WGS) entry which is preliminary data.</text>
</comment>
<dbReference type="OrthoDB" id="3945418at2759"/>
<name>A0A9W9N0M4_9EURO</name>
<dbReference type="EMBL" id="JAPQKP010000001">
    <property type="protein sequence ID" value="KAJ5210548.1"/>
    <property type="molecule type" value="Genomic_DNA"/>
</dbReference>
<gene>
    <name evidence="1" type="ORF">N7472_000687</name>
</gene>
<evidence type="ECO:0000313" key="2">
    <source>
        <dbReference type="Proteomes" id="UP001150879"/>
    </source>
</evidence>
<dbReference type="AlphaFoldDB" id="A0A9W9N0M4"/>
<keyword evidence="2" id="KW-1185">Reference proteome</keyword>
<proteinExistence type="predicted"/>
<sequence>MHRKFGPVVRITPDEVHIQEPFGTSSYYDGWVKGTQEVETGYYHIHSSHYKRPSISRVRSLRVQVNHITNRIKKHQVHRMFTSGLRLFVSNEKKVQPHGEIAIEDGDVRS</sequence>
<protein>
    <submittedName>
        <fullName evidence="1">Uncharacterized protein</fullName>
    </submittedName>
</protein>
<reference evidence="1" key="1">
    <citation type="submission" date="2022-11" db="EMBL/GenBank/DDBJ databases">
        <authorList>
            <person name="Petersen C."/>
        </authorList>
    </citation>
    <scope>NUCLEOTIDE SEQUENCE</scope>
    <source>
        <strain evidence="1">IBT 16849</strain>
    </source>
</reference>
<dbReference type="Proteomes" id="UP001150879">
    <property type="component" value="Unassembled WGS sequence"/>
</dbReference>
<evidence type="ECO:0000313" key="1">
    <source>
        <dbReference type="EMBL" id="KAJ5210548.1"/>
    </source>
</evidence>
<accession>A0A9W9N0M4</accession>
<reference evidence="1" key="2">
    <citation type="journal article" date="2023" name="IMA Fungus">
        <title>Comparative genomic study of the Penicillium genus elucidates a diverse pangenome and 15 lateral gene transfer events.</title>
        <authorList>
            <person name="Petersen C."/>
            <person name="Sorensen T."/>
            <person name="Nielsen M.R."/>
            <person name="Sondergaard T.E."/>
            <person name="Sorensen J.L."/>
            <person name="Fitzpatrick D.A."/>
            <person name="Frisvad J.C."/>
            <person name="Nielsen K.L."/>
        </authorList>
    </citation>
    <scope>NUCLEOTIDE SEQUENCE</scope>
    <source>
        <strain evidence="1">IBT 16849</strain>
    </source>
</reference>